<evidence type="ECO:0000259" key="2">
    <source>
        <dbReference type="Pfam" id="PF06985"/>
    </source>
</evidence>
<name>A0A3D8RN16_9HELO</name>
<gene>
    <name evidence="3" type="ORF">BP6252_06581</name>
</gene>
<accession>A0A3D8RN16</accession>
<dbReference type="Pfam" id="PF06985">
    <property type="entry name" value="HET"/>
    <property type="match status" value="1"/>
</dbReference>
<feature type="domain" description="Heterokaryon incompatibility" evidence="2">
    <location>
        <begin position="208"/>
        <end position="349"/>
    </location>
</feature>
<dbReference type="OrthoDB" id="5125733at2759"/>
<organism evidence="3 4">
    <name type="scientific">Coleophoma cylindrospora</name>
    <dbReference type="NCBI Taxonomy" id="1849047"/>
    <lineage>
        <taxon>Eukaryota</taxon>
        <taxon>Fungi</taxon>
        <taxon>Dikarya</taxon>
        <taxon>Ascomycota</taxon>
        <taxon>Pezizomycotina</taxon>
        <taxon>Leotiomycetes</taxon>
        <taxon>Helotiales</taxon>
        <taxon>Dermateaceae</taxon>
        <taxon>Coleophoma</taxon>
    </lineage>
</organism>
<dbReference type="PANTHER" id="PTHR33112">
    <property type="entry name" value="DOMAIN PROTEIN, PUTATIVE-RELATED"/>
    <property type="match status" value="1"/>
</dbReference>
<proteinExistence type="predicted"/>
<protein>
    <recommendedName>
        <fullName evidence="2">Heterokaryon incompatibility domain-containing protein</fullName>
    </recommendedName>
</protein>
<sequence>MPNMQPTNVHSCNHCSKIHLDVDLDDIKAHRWDRKPKTLIPAGLTMEEVCLAASDECEFAKYLLSFSGIQRAQDRNDLGLTVEFEIKFFRPEDMPRLRFSKFRFTRPDSTYSRSGVGSTEEDCDLVAFAEWDDVACTIVDQRIINHDVSSRQTFDKARWWLEQCNEKHTECGRPPSSFMPSRLIAIDRKHDQWIMRLVSTAGTPTKAYIALSYCWGGDQPIKSTLDTISRWEKSIPFEQLPKTLQDAIIVTYELGERFVWIDVLCIIQDDESSKSIEISQMPLVYNEAYLTIAAASSSRVQDGFLTEKTMETHFKFSVSIKGKGDGFLHLGKFPNINQPLSTRAWAFQERALSSRSLEYCTSQLRWLCKHTTDLYSDATFDGVGELLNYVDGHGAVFTASFGSNTSITHETLNLDFLKGVGKGIDKIKEWEDRKLALRYWYPLVNHFSQRDLTWHTDKLPAISAIAQRFKDALGLQYYSAGIWDEDLVQGLLWKVADESSKRAHAPELSLTASKDYTPSWSWAKSIYEVKFLSEYKKGCERETLSEAKGEMSCAYSEPLFKEAPMGAVIFGSCSIWGHLTPVKRYKDYPFLRVAEAPNTLLLRISFDEKLQEEDFDRPLYLLELRRFTEFAICNCGIVLTPRTTTEKKNDNESDWSDVSDSETTSNDDSAVLNSQSCNDSKHGITTLSDSSNNSMSSSDQEPVYLR</sequence>
<evidence type="ECO:0000313" key="4">
    <source>
        <dbReference type="Proteomes" id="UP000256645"/>
    </source>
</evidence>
<evidence type="ECO:0000313" key="3">
    <source>
        <dbReference type="EMBL" id="RDW75439.1"/>
    </source>
</evidence>
<dbReference type="Proteomes" id="UP000256645">
    <property type="component" value="Unassembled WGS sequence"/>
</dbReference>
<dbReference type="STRING" id="1849047.A0A3D8RN16"/>
<dbReference type="InterPro" id="IPR010730">
    <property type="entry name" value="HET"/>
</dbReference>
<feature type="compositionally biased region" description="Polar residues" evidence="1">
    <location>
        <begin position="661"/>
        <end position="687"/>
    </location>
</feature>
<keyword evidence="4" id="KW-1185">Reference proteome</keyword>
<evidence type="ECO:0000256" key="1">
    <source>
        <dbReference type="SAM" id="MobiDB-lite"/>
    </source>
</evidence>
<feature type="region of interest" description="Disordered" evidence="1">
    <location>
        <begin position="645"/>
        <end position="706"/>
    </location>
</feature>
<reference evidence="3 4" key="1">
    <citation type="journal article" date="2018" name="IMA Fungus">
        <title>IMA Genome-F 9: Draft genome sequence of Annulohypoxylon stygium, Aspergillus mulundensis, Berkeleyomyces basicola (syn. Thielaviopsis basicola), Ceratocystis smalleyi, two Cercospora beticola strains, Coleophoma cylindrospora, Fusarium fracticaudum, Phialophora cf. hyalina, and Morchella septimelata.</title>
        <authorList>
            <person name="Wingfield B.D."/>
            <person name="Bills G.F."/>
            <person name="Dong Y."/>
            <person name="Huang W."/>
            <person name="Nel W.J."/>
            <person name="Swalarsk-Parry B.S."/>
            <person name="Vaghefi N."/>
            <person name="Wilken P.M."/>
            <person name="An Z."/>
            <person name="de Beer Z.W."/>
            <person name="De Vos L."/>
            <person name="Chen L."/>
            <person name="Duong T.A."/>
            <person name="Gao Y."/>
            <person name="Hammerbacher A."/>
            <person name="Kikkert J.R."/>
            <person name="Li Y."/>
            <person name="Li H."/>
            <person name="Li K."/>
            <person name="Li Q."/>
            <person name="Liu X."/>
            <person name="Ma X."/>
            <person name="Naidoo K."/>
            <person name="Pethybridge S.J."/>
            <person name="Sun J."/>
            <person name="Steenkamp E.T."/>
            <person name="van der Nest M.A."/>
            <person name="van Wyk S."/>
            <person name="Wingfield M.J."/>
            <person name="Xiong C."/>
            <person name="Yue Q."/>
            <person name="Zhang X."/>
        </authorList>
    </citation>
    <scope>NUCLEOTIDE SEQUENCE [LARGE SCALE GENOMIC DNA]</scope>
    <source>
        <strain evidence="3 4">BP6252</strain>
    </source>
</reference>
<feature type="compositionally biased region" description="Low complexity" evidence="1">
    <location>
        <begin position="688"/>
        <end position="699"/>
    </location>
</feature>
<dbReference type="PANTHER" id="PTHR33112:SF16">
    <property type="entry name" value="HETEROKARYON INCOMPATIBILITY DOMAIN-CONTAINING PROTEIN"/>
    <property type="match status" value="1"/>
</dbReference>
<dbReference type="EMBL" id="PDLM01000006">
    <property type="protein sequence ID" value="RDW75439.1"/>
    <property type="molecule type" value="Genomic_DNA"/>
</dbReference>
<comment type="caution">
    <text evidence="3">The sequence shown here is derived from an EMBL/GenBank/DDBJ whole genome shotgun (WGS) entry which is preliminary data.</text>
</comment>
<dbReference type="AlphaFoldDB" id="A0A3D8RN16"/>